<accession>A0A5Q6RJV1</accession>
<feature type="domain" description="Protein kinase" evidence="3">
    <location>
        <begin position="205"/>
        <end position="470"/>
    </location>
</feature>
<protein>
    <recommendedName>
        <fullName evidence="3">Protein kinase domain-containing protein</fullName>
    </recommendedName>
</protein>
<dbReference type="GO" id="GO:0005975">
    <property type="term" value="P:carbohydrate metabolic process"/>
    <property type="evidence" value="ECO:0007669"/>
    <property type="project" value="InterPro"/>
</dbReference>
<evidence type="ECO:0000256" key="1">
    <source>
        <dbReference type="PIRSR" id="PIRSR607822-1"/>
    </source>
</evidence>
<dbReference type="Proteomes" id="UP000307768">
    <property type="component" value="Unassembled WGS sequence"/>
</dbReference>
<feature type="binding site" evidence="1">
    <location>
        <position position="795"/>
    </location>
    <ligand>
        <name>Zn(2+)</name>
        <dbReference type="ChEBI" id="CHEBI:29105"/>
    </ligand>
</feature>
<evidence type="ECO:0000256" key="2">
    <source>
        <dbReference type="SAM" id="MobiDB-lite"/>
    </source>
</evidence>
<dbReference type="EMBL" id="VDFQ02000007">
    <property type="protein sequence ID" value="KAA1418240.1"/>
    <property type="molecule type" value="Genomic_DNA"/>
</dbReference>
<reference evidence="4 5" key="1">
    <citation type="submission" date="2019-09" db="EMBL/GenBank/DDBJ databases">
        <title>Mumia zhuanghuii sp. nov. isolated from the intestinal contents of plateau pika (Ochotona curzoniae) in the Qinghai-Tibet plateau of China.</title>
        <authorList>
            <person name="Tian Z."/>
        </authorList>
    </citation>
    <scope>NUCLEOTIDE SEQUENCE [LARGE SCALE GENOMIC DNA]</scope>
    <source>
        <strain evidence="5">350</strain>
    </source>
</reference>
<dbReference type="Gene3D" id="1.10.510.10">
    <property type="entry name" value="Transferase(Phosphotransferase) domain 1"/>
    <property type="match status" value="1"/>
</dbReference>
<organism evidence="4 5">
    <name type="scientific">Mumia zhuanghuii</name>
    <dbReference type="NCBI Taxonomy" id="2585211"/>
    <lineage>
        <taxon>Bacteria</taxon>
        <taxon>Bacillati</taxon>
        <taxon>Actinomycetota</taxon>
        <taxon>Actinomycetes</taxon>
        <taxon>Propionibacteriales</taxon>
        <taxon>Nocardioidaceae</taxon>
        <taxon>Mumia</taxon>
    </lineage>
</organism>
<dbReference type="Pfam" id="PF00069">
    <property type="entry name" value="Pkinase"/>
    <property type="match status" value="1"/>
</dbReference>
<comment type="caution">
    <text evidence="4">The sequence shown here is derived from an EMBL/GenBank/DDBJ whole genome shotgun (WGS) entry which is preliminary data.</text>
</comment>
<feature type="binding site" evidence="1">
    <location>
        <position position="748"/>
    </location>
    <ligand>
        <name>Zn(2+)</name>
        <dbReference type="ChEBI" id="CHEBI:29105"/>
    </ligand>
</feature>
<dbReference type="GO" id="GO:0005886">
    <property type="term" value="C:plasma membrane"/>
    <property type="evidence" value="ECO:0007669"/>
    <property type="project" value="TreeGrafter"/>
</dbReference>
<keyword evidence="1" id="KW-0862">Zinc</keyword>
<feature type="region of interest" description="Disordered" evidence="2">
    <location>
        <begin position="1"/>
        <end position="82"/>
    </location>
</feature>
<dbReference type="GO" id="GO:0031179">
    <property type="term" value="P:peptide modification"/>
    <property type="evidence" value="ECO:0007669"/>
    <property type="project" value="InterPro"/>
</dbReference>
<proteinExistence type="predicted"/>
<dbReference type="SUPFAM" id="SSF158745">
    <property type="entry name" value="LanC-like"/>
    <property type="match status" value="1"/>
</dbReference>
<gene>
    <name evidence="4" type="ORF">FE697_020630</name>
</gene>
<dbReference type="AlphaFoldDB" id="A0A5Q6RJV1"/>
<dbReference type="PRINTS" id="PR01950">
    <property type="entry name" value="LANCSUPER"/>
</dbReference>
<evidence type="ECO:0000313" key="5">
    <source>
        <dbReference type="Proteomes" id="UP000307768"/>
    </source>
</evidence>
<dbReference type="SUPFAM" id="SSF56112">
    <property type="entry name" value="Protein kinase-like (PK-like)"/>
    <property type="match status" value="1"/>
</dbReference>
<dbReference type="OrthoDB" id="4706173at2"/>
<feature type="compositionally biased region" description="Low complexity" evidence="2">
    <location>
        <begin position="18"/>
        <end position="33"/>
    </location>
</feature>
<dbReference type="InterPro" id="IPR012341">
    <property type="entry name" value="6hp_glycosidase-like_sf"/>
</dbReference>
<evidence type="ECO:0000259" key="3">
    <source>
        <dbReference type="PROSITE" id="PS50011"/>
    </source>
</evidence>
<feature type="compositionally biased region" description="Low complexity" evidence="2">
    <location>
        <begin position="61"/>
        <end position="71"/>
    </location>
</feature>
<sequence>MASRPTAYRSRFPSTQQASCRAGSTRRTTRTGSRAGGCGCARSSLARSSRPTAAMRSLPPGRGWSHSGSTRTRGRHRSIRGGRMDPDEAFVLASEVTVVAVGDLDPVLQAQIDAEDGDFAITKEHSRRTTRLIDRAGAELLEEFRAASSIPDALQRYSARTGRVPMDVLNQSFDLLARMVKDEFLMPAAARSVSAMGAVESAGGWQPLEPLRQLDDTEVFLVRGPDGGRGVLKRVSPRAEAWVHVALRNEAIALHQLAGNGAPELLEEGVDAETPYLVVAWRPGLTSELAAAHVRRPWLSETRAPLAVMCTSVLTRYAELHEHGFLHGDVQPTNVLLDPGTGDASLVDFGLAVRVGEQQPSRLRGGVATFITPEWAGSALRGEHPPTPTPASEQYAVAALVYRLLAGHDYLERRLDPDAWHRAVCTEPPRAFVRHGIPPWPEIEAVLHRALSKDPAARYASVAELRDAFADAAQRSLVGPGRPSTAQPWTPPGLVDAAIGRLAEDAEVRRPLPRPTASVNLGAAGIASFLLRASGLTERGDLLAAADLWIERAKRDAVTSYDDAFADPSRGLDEDTVGRASLYHSPVGVHLVDAQIALALDQRSRASEAIGRLVTASERSDPRADVVTGAAGRLIAFATLLETAAAVGVDDERDRLRALGDKTTGALLDPLDGVEEAVPGTGEPFLGVAHGWAGVAYALLRYLRAAGEPVPESVRGLLRALAGEAQRDAGAVSWSIGSMNEGLEAGWCHGTTGHTLLWSEVHSTEALPDVDALELALAAGEHVWRHPSPGAGQLCCGAAGQGYAFLALSRLTGDGVHVGRARDRLDHAVGFVGTRGMLPNSLYKGDLGVALLELEIAEPYLAAMPMFEPERWGAVAR</sequence>
<name>A0A5Q6RJV1_9ACTN</name>
<dbReference type="SMART" id="SM00220">
    <property type="entry name" value="S_TKc"/>
    <property type="match status" value="1"/>
</dbReference>
<dbReference type="PANTHER" id="PTHR12736:SF7">
    <property type="entry name" value="LANC-LIKE PROTEIN 3"/>
    <property type="match status" value="1"/>
</dbReference>
<dbReference type="Pfam" id="PF05147">
    <property type="entry name" value="LANC_like"/>
    <property type="match status" value="1"/>
</dbReference>
<dbReference type="SMART" id="SM01260">
    <property type="entry name" value="LANC_like"/>
    <property type="match status" value="1"/>
</dbReference>
<dbReference type="GO" id="GO:0004672">
    <property type="term" value="F:protein kinase activity"/>
    <property type="evidence" value="ECO:0007669"/>
    <property type="project" value="InterPro"/>
</dbReference>
<dbReference type="GO" id="GO:0046872">
    <property type="term" value="F:metal ion binding"/>
    <property type="evidence" value="ECO:0007669"/>
    <property type="project" value="UniProtKB-KW"/>
</dbReference>
<dbReference type="InterPro" id="IPR000719">
    <property type="entry name" value="Prot_kinase_dom"/>
</dbReference>
<dbReference type="Gene3D" id="1.50.10.10">
    <property type="match status" value="1"/>
</dbReference>
<dbReference type="InterPro" id="IPR011009">
    <property type="entry name" value="Kinase-like_dom_sf"/>
</dbReference>
<keyword evidence="1" id="KW-0479">Metal-binding</keyword>
<evidence type="ECO:0000313" key="4">
    <source>
        <dbReference type="EMBL" id="KAA1418240.1"/>
    </source>
</evidence>
<dbReference type="PROSITE" id="PS50011">
    <property type="entry name" value="PROTEIN_KINASE_DOM"/>
    <property type="match status" value="1"/>
</dbReference>
<dbReference type="InterPro" id="IPR007822">
    <property type="entry name" value="LANC-like"/>
</dbReference>
<dbReference type="PANTHER" id="PTHR12736">
    <property type="entry name" value="LANC-LIKE PROTEIN"/>
    <property type="match status" value="1"/>
</dbReference>
<dbReference type="GO" id="GO:0005524">
    <property type="term" value="F:ATP binding"/>
    <property type="evidence" value="ECO:0007669"/>
    <property type="project" value="InterPro"/>
</dbReference>